<organism evidence="13">
    <name type="scientific">marine sediment metagenome</name>
    <dbReference type="NCBI Taxonomy" id="412755"/>
    <lineage>
        <taxon>unclassified sequences</taxon>
        <taxon>metagenomes</taxon>
        <taxon>ecological metagenomes</taxon>
    </lineage>
</organism>
<evidence type="ECO:0000259" key="11">
    <source>
        <dbReference type="Pfam" id="PF03934"/>
    </source>
</evidence>
<dbReference type="PANTHER" id="PTHR38831:SF2">
    <property type="entry name" value="TYPE II SECRETION SYSTEM PROTEIN K"/>
    <property type="match status" value="1"/>
</dbReference>
<evidence type="ECO:0000313" key="13">
    <source>
        <dbReference type="EMBL" id="KKL90661.1"/>
    </source>
</evidence>
<dbReference type="InterPro" id="IPR038072">
    <property type="entry name" value="GspK_central_sf"/>
</dbReference>
<evidence type="ECO:0000256" key="6">
    <source>
        <dbReference type="ARBA" id="ARBA00022692"/>
    </source>
</evidence>
<evidence type="ECO:0000256" key="10">
    <source>
        <dbReference type="SAM" id="Phobius"/>
    </source>
</evidence>
<dbReference type="GO" id="GO:0005886">
    <property type="term" value="C:plasma membrane"/>
    <property type="evidence" value="ECO:0007669"/>
    <property type="project" value="UniProtKB-SubCell"/>
</dbReference>
<evidence type="ECO:0008006" key="14">
    <source>
        <dbReference type="Google" id="ProtNLM"/>
    </source>
</evidence>
<dbReference type="SUPFAM" id="SSF158544">
    <property type="entry name" value="GspK insert domain-like"/>
    <property type="match status" value="1"/>
</dbReference>
<keyword evidence="9 10" id="KW-0472">Membrane</keyword>
<sequence length="330" mass="36401">MNKNNLYTEQFGFFESATNRRYRCGSVLILVLVVVASLTALSFGLAYRARIEVRLAYSNAQKTQAYYLALGGIERIKTLLKEEVLAGDEDGLNARIAEHCFFSSTAGEEGIIGGAQNNSSMEMSLSYSLRDEQAYFNTNTSSPLCWIYFNRISGNEQASIVDWLDEDDDVTSSEGELGAEMDFYQSQVPTYETKNGFCVSLRELLFIRGITYEEYAGEDANHDSVLDTNENDAYLSKPSDNSDGTLDLGLIDFFTVYGNGKININTASREVLSALLAGHGEDDSVAETIITFRNTFGEDECFQDSGDFANVPGLTAMQASILEDTCCFSS</sequence>
<comment type="similarity">
    <text evidence="2">Belongs to the GSP K family.</text>
</comment>
<evidence type="ECO:0000256" key="7">
    <source>
        <dbReference type="ARBA" id="ARBA00022927"/>
    </source>
</evidence>
<dbReference type="InterPro" id="IPR005628">
    <property type="entry name" value="GspK"/>
</dbReference>
<accession>A0A0F9GJH2</accession>
<evidence type="ECO:0000256" key="5">
    <source>
        <dbReference type="ARBA" id="ARBA00022519"/>
    </source>
</evidence>
<evidence type="ECO:0000256" key="9">
    <source>
        <dbReference type="ARBA" id="ARBA00023136"/>
    </source>
</evidence>
<protein>
    <recommendedName>
        <fullName evidence="14">Type 4 fimbrial biogenesis protein PilX N-terminal domain-containing protein</fullName>
    </recommendedName>
</protein>
<dbReference type="AlphaFoldDB" id="A0A0F9GJH2"/>
<feature type="non-terminal residue" evidence="13">
    <location>
        <position position="330"/>
    </location>
</feature>
<dbReference type="PANTHER" id="PTHR38831">
    <property type="entry name" value="TYPE II SECRETION SYSTEM PROTEIN K"/>
    <property type="match status" value="1"/>
</dbReference>
<evidence type="ECO:0000256" key="2">
    <source>
        <dbReference type="ARBA" id="ARBA00007246"/>
    </source>
</evidence>
<gene>
    <name evidence="13" type="ORF">LCGC14_1902490</name>
</gene>
<dbReference type="InterPro" id="IPR010994">
    <property type="entry name" value="RuvA_2-like"/>
</dbReference>
<evidence type="ECO:0000259" key="12">
    <source>
        <dbReference type="Pfam" id="PF21687"/>
    </source>
</evidence>
<evidence type="ECO:0000256" key="8">
    <source>
        <dbReference type="ARBA" id="ARBA00022989"/>
    </source>
</evidence>
<evidence type="ECO:0000256" key="3">
    <source>
        <dbReference type="ARBA" id="ARBA00022448"/>
    </source>
</evidence>
<comment type="subcellular location">
    <subcellularLocation>
        <location evidence="1">Cell inner membrane</location>
    </subcellularLocation>
</comment>
<name>A0A0F9GJH2_9ZZZZ</name>
<dbReference type="Gene3D" id="1.10.40.60">
    <property type="entry name" value="EpsJ-like"/>
    <property type="match status" value="1"/>
</dbReference>
<reference evidence="13" key="1">
    <citation type="journal article" date="2015" name="Nature">
        <title>Complex archaea that bridge the gap between prokaryotes and eukaryotes.</title>
        <authorList>
            <person name="Spang A."/>
            <person name="Saw J.H."/>
            <person name="Jorgensen S.L."/>
            <person name="Zaremba-Niedzwiedzka K."/>
            <person name="Martijn J."/>
            <person name="Lind A.E."/>
            <person name="van Eijk R."/>
            <person name="Schleper C."/>
            <person name="Guy L."/>
            <person name="Ettema T.J."/>
        </authorList>
    </citation>
    <scope>NUCLEOTIDE SEQUENCE</scope>
</reference>
<feature type="domain" description="T2SS protein K first SAM-like" evidence="12">
    <location>
        <begin position="158"/>
        <end position="216"/>
    </location>
</feature>
<dbReference type="GO" id="GO:0009306">
    <property type="term" value="P:protein secretion"/>
    <property type="evidence" value="ECO:0007669"/>
    <property type="project" value="InterPro"/>
</dbReference>
<evidence type="ECO:0000256" key="1">
    <source>
        <dbReference type="ARBA" id="ARBA00004533"/>
    </source>
</evidence>
<feature type="transmembrane region" description="Helical" evidence="10">
    <location>
        <begin position="27"/>
        <end position="47"/>
    </location>
</feature>
<keyword evidence="5" id="KW-0997">Cell inner membrane</keyword>
<dbReference type="InterPro" id="IPR049179">
    <property type="entry name" value="T2SSK_SAM-like_2nd"/>
</dbReference>
<keyword evidence="6 10" id="KW-0812">Transmembrane</keyword>
<dbReference type="EMBL" id="LAZR01019952">
    <property type="protein sequence ID" value="KKL90661.1"/>
    <property type="molecule type" value="Genomic_DNA"/>
</dbReference>
<evidence type="ECO:0000256" key="4">
    <source>
        <dbReference type="ARBA" id="ARBA00022475"/>
    </source>
</evidence>
<feature type="domain" description="T2SS protein K second SAM-like" evidence="11">
    <location>
        <begin position="262"/>
        <end position="318"/>
    </location>
</feature>
<dbReference type="Pfam" id="PF03934">
    <property type="entry name" value="T2SSK"/>
    <property type="match status" value="1"/>
</dbReference>
<dbReference type="SUPFAM" id="SSF47781">
    <property type="entry name" value="RuvA domain 2-like"/>
    <property type="match status" value="1"/>
</dbReference>
<keyword evidence="3" id="KW-0813">Transport</keyword>
<keyword evidence="8 10" id="KW-1133">Transmembrane helix</keyword>
<proteinExistence type="inferred from homology"/>
<keyword evidence="7" id="KW-0653">Protein transport</keyword>
<comment type="caution">
    <text evidence="13">The sequence shown here is derived from an EMBL/GenBank/DDBJ whole genome shotgun (WGS) entry which is preliminary data.</text>
</comment>
<keyword evidence="4" id="KW-1003">Cell membrane</keyword>
<dbReference type="InterPro" id="IPR049031">
    <property type="entry name" value="T2SSK_SAM-like_1st"/>
</dbReference>
<dbReference type="Pfam" id="PF21687">
    <property type="entry name" value="T2SSK_1st"/>
    <property type="match status" value="1"/>
</dbReference>